<keyword evidence="3" id="KW-1185">Reference proteome</keyword>
<evidence type="ECO:0000313" key="3">
    <source>
        <dbReference type="Proteomes" id="UP000334990"/>
    </source>
</evidence>
<protein>
    <submittedName>
        <fullName evidence="2">Uncharacterized protein</fullName>
    </submittedName>
</protein>
<evidence type="ECO:0000256" key="1">
    <source>
        <dbReference type="SAM" id="Phobius"/>
    </source>
</evidence>
<keyword evidence="1" id="KW-1133">Transmembrane helix</keyword>
<reference evidence="2 3" key="1">
    <citation type="submission" date="2019-10" db="EMBL/GenBank/DDBJ databases">
        <title>Whole genome shotgun sequence of Acrocarpospora corrugata NBRC 13972.</title>
        <authorList>
            <person name="Ichikawa N."/>
            <person name="Kimura A."/>
            <person name="Kitahashi Y."/>
            <person name="Komaki H."/>
            <person name="Oguchi A."/>
        </authorList>
    </citation>
    <scope>NUCLEOTIDE SEQUENCE [LARGE SCALE GENOMIC DNA]</scope>
    <source>
        <strain evidence="2 3">NBRC 13972</strain>
    </source>
</reference>
<organism evidence="2 3">
    <name type="scientific">Acrocarpospora corrugata</name>
    <dbReference type="NCBI Taxonomy" id="35763"/>
    <lineage>
        <taxon>Bacteria</taxon>
        <taxon>Bacillati</taxon>
        <taxon>Actinomycetota</taxon>
        <taxon>Actinomycetes</taxon>
        <taxon>Streptosporangiales</taxon>
        <taxon>Streptosporangiaceae</taxon>
        <taxon>Acrocarpospora</taxon>
    </lineage>
</organism>
<comment type="caution">
    <text evidence="2">The sequence shown here is derived from an EMBL/GenBank/DDBJ whole genome shotgun (WGS) entry which is preliminary data.</text>
</comment>
<feature type="transmembrane region" description="Helical" evidence="1">
    <location>
        <begin position="48"/>
        <end position="69"/>
    </location>
</feature>
<feature type="transmembrane region" description="Helical" evidence="1">
    <location>
        <begin position="20"/>
        <end position="41"/>
    </location>
</feature>
<accession>A0A5M3VW86</accession>
<dbReference type="EMBL" id="BLAD01000040">
    <property type="protein sequence ID" value="GER99362.1"/>
    <property type="molecule type" value="Genomic_DNA"/>
</dbReference>
<sequence>MSTVILHSLAMPPVPVDPTSITLLILGTAIMLVLGAIRWLIQRARVVVMVSGTSVLLVVLTILILAYLVTFRTT</sequence>
<keyword evidence="1" id="KW-0472">Membrane</keyword>
<gene>
    <name evidence="2" type="ORF">Acor_14260</name>
</gene>
<dbReference type="AlphaFoldDB" id="A0A5M3VW86"/>
<proteinExistence type="predicted"/>
<dbReference type="RefSeq" id="WP_155335778.1">
    <property type="nucleotide sequence ID" value="NZ_BAAABN010000042.1"/>
</dbReference>
<keyword evidence="1" id="KW-0812">Transmembrane</keyword>
<name>A0A5M3VW86_9ACTN</name>
<dbReference type="Proteomes" id="UP000334990">
    <property type="component" value="Unassembled WGS sequence"/>
</dbReference>
<evidence type="ECO:0000313" key="2">
    <source>
        <dbReference type="EMBL" id="GER99362.1"/>
    </source>
</evidence>
<dbReference type="OrthoDB" id="9978086at2"/>